<proteinExistence type="predicted"/>
<organism evidence="1 2">
    <name type="scientific">Limosilactobacillus mucosae</name>
    <name type="common">Lactobacillus mucosae</name>
    <dbReference type="NCBI Taxonomy" id="97478"/>
    <lineage>
        <taxon>Bacteria</taxon>
        <taxon>Bacillati</taxon>
        <taxon>Bacillota</taxon>
        <taxon>Bacilli</taxon>
        <taxon>Lactobacillales</taxon>
        <taxon>Lactobacillaceae</taxon>
        <taxon>Limosilactobacillus</taxon>
    </lineage>
</organism>
<evidence type="ECO:0008006" key="3">
    <source>
        <dbReference type="Google" id="ProtNLM"/>
    </source>
</evidence>
<accession>A0AAJ1HT53</accession>
<reference evidence="1" key="1">
    <citation type="submission" date="2023-01" db="EMBL/GenBank/DDBJ databases">
        <title>Genome analysis of 13 Lactobacillus isolated from gut of wild boar.</title>
        <authorList>
            <person name="Papp P."/>
            <person name="Libisch B."/>
            <person name="Nagy T."/>
            <person name="Olasz F."/>
        </authorList>
    </citation>
    <scope>NUCLEOTIDE SEQUENCE</scope>
    <source>
        <strain evidence="1">F146</strain>
    </source>
</reference>
<dbReference type="AlphaFoldDB" id="A0AAJ1HT53"/>
<dbReference type="Proteomes" id="UP001220670">
    <property type="component" value="Unassembled WGS sequence"/>
</dbReference>
<comment type="caution">
    <text evidence="1">The sequence shown here is derived from an EMBL/GenBank/DDBJ whole genome shotgun (WGS) entry which is preliminary data.</text>
</comment>
<dbReference type="RefSeq" id="WP_272225727.1">
    <property type="nucleotide sequence ID" value="NZ_JAQONE010000005.1"/>
</dbReference>
<sequence length="104" mass="11810">MAKPTITMDLRDVYVQKTKIKNPYNILDLANGRAFAADGTDITDSLVISLKKVDFRNVGDYECTMSVMDIQGNLAINYLMVHVVPAHRLKNVFQSIFPFKKSER</sequence>
<dbReference type="EMBL" id="JAQONE010000005">
    <property type="protein sequence ID" value="MDC2829067.1"/>
    <property type="molecule type" value="Genomic_DNA"/>
</dbReference>
<dbReference type="Gene3D" id="2.60.40.10">
    <property type="entry name" value="Immunoglobulins"/>
    <property type="match status" value="1"/>
</dbReference>
<dbReference type="InterPro" id="IPR013783">
    <property type="entry name" value="Ig-like_fold"/>
</dbReference>
<protein>
    <recommendedName>
        <fullName evidence="3">Ig-like domain-containing protein</fullName>
    </recommendedName>
</protein>
<evidence type="ECO:0000313" key="1">
    <source>
        <dbReference type="EMBL" id="MDC2829067.1"/>
    </source>
</evidence>
<name>A0AAJ1HT53_LIMMU</name>
<gene>
    <name evidence="1" type="ORF">PO250_01790</name>
</gene>
<evidence type="ECO:0000313" key="2">
    <source>
        <dbReference type="Proteomes" id="UP001220670"/>
    </source>
</evidence>